<evidence type="ECO:0000256" key="3">
    <source>
        <dbReference type="ARBA" id="ARBA00022989"/>
    </source>
</evidence>
<evidence type="ECO:0000256" key="1">
    <source>
        <dbReference type="ARBA" id="ARBA00022475"/>
    </source>
</evidence>
<feature type="transmembrane region" description="Helical" evidence="5">
    <location>
        <begin position="49"/>
        <end position="68"/>
    </location>
</feature>
<dbReference type="GO" id="GO:0005886">
    <property type="term" value="C:plasma membrane"/>
    <property type="evidence" value="ECO:0007669"/>
    <property type="project" value="TreeGrafter"/>
</dbReference>
<keyword evidence="2 5" id="KW-0812">Transmembrane</keyword>
<sequence length="177" mass="19951">MKLLFDFLPIILFFAAFKVGGIYVATAVAIAATFGQIGWLRLRGRRVEPMLWVSLVVVVVFGGATLVLHDDTFIKWKPTVLYWLFAAALLGGQLLWRRNLIRSLLGSQMQLPERAWTRLNWSWAGYFTVMGLANIWVAYHYPTATWVDFKLFGSLALTVVFAIGQSLLIARDLPQGS</sequence>
<dbReference type="NCBIfam" id="TIGR00997">
    <property type="entry name" value="ispZ"/>
    <property type="match status" value="1"/>
</dbReference>
<dbReference type="Pfam" id="PF04279">
    <property type="entry name" value="IspA"/>
    <property type="match status" value="1"/>
</dbReference>
<comment type="caution">
    <text evidence="6">The sequence shown here is derived from an EMBL/GenBank/DDBJ whole genome shotgun (WGS) entry which is preliminary data.</text>
</comment>
<dbReference type="NCBIfam" id="NF001325">
    <property type="entry name" value="PRK00259.1-3"/>
    <property type="match status" value="1"/>
</dbReference>
<dbReference type="PANTHER" id="PTHR36917">
    <property type="entry name" value="INTRACELLULAR SEPTATION PROTEIN A-RELATED"/>
    <property type="match status" value="1"/>
</dbReference>
<evidence type="ECO:0000256" key="5">
    <source>
        <dbReference type="SAM" id="Phobius"/>
    </source>
</evidence>
<dbReference type="AlphaFoldDB" id="A0A1J5R562"/>
<feature type="transmembrane region" description="Helical" evidence="5">
    <location>
        <begin position="12"/>
        <end position="37"/>
    </location>
</feature>
<evidence type="ECO:0000256" key="4">
    <source>
        <dbReference type="ARBA" id="ARBA00023136"/>
    </source>
</evidence>
<feature type="transmembrane region" description="Helical" evidence="5">
    <location>
        <begin position="151"/>
        <end position="170"/>
    </location>
</feature>
<feature type="transmembrane region" description="Helical" evidence="5">
    <location>
        <begin position="80"/>
        <end position="98"/>
    </location>
</feature>
<name>A0A1J5R562_9ZZZZ</name>
<evidence type="ECO:0000256" key="2">
    <source>
        <dbReference type="ARBA" id="ARBA00022692"/>
    </source>
</evidence>
<organism evidence="6">
    <name type="scientific">mine drainage metagenome</name>
    <dbReference type="NCBI Taxonomy" id="410659"/>
    <lineage>
        <taxon>unclassified sequences</taxon>
        <taxon>metagenomes</taxon>
        <taxon>ecological metagenomes</taxon>
    </lineage>
</organism>
<dbReference type="PANTHER" id="PTHR36917:SF1">
    <property type="entry name" value="INNER MEMBRANE-SPANNING PROTEIN YCIB"/>
    <property type="match status" value="1"/>
</dbReference>
<proteinExistence type="inferred from homology"/>
<feature type="transmembrane region" description="Helical" evidence="5">
    <location>
        <begin position="119"/>
        <end position="139"/>
    </location>
</feature>
<dbReference type="EMBL" id="MLJW01000715">
    <property type="protein sequence ID" value="OIQ83309.1"/>
    <property type="molecule type" value="Genomic_DNA"/>
</dbReference>
<keyword evidence="1" id="KW-1003">Cell membrane</keyword>
<evidence type="ECO:0000313" key="6">
    <source>
        <dbReference type="EMBL" id="OIQ83309.1"/>
    </source>
</evidence>
<keyword evidence="4 5" id="KW-0472">Membrane</keyword>
<dbReference type="InterPro" id="IPR006008">
    <property type="entry name" value="YciB"/>
</dbReference>
<protein>
    <submittedName>
        <fullName evidence="6">Putative intracellular septation protein A</fullName>
    </submittedName>
</protein>
<keyword evidence="3 5" id="KW-1133">Transmembrane helix</keyword>
<dbReference type="HAMAP" id="MF_00189">
    <property type="entry name" value="YciB"/>
    <property type="match status" value="1"/>
</dbReference>
<reference evidence="6" key="1">
    <citation type="submission" date="2016-10" db="EMBL/GenBank/DDBJ databases">
        <title>Sequence of Gallionella enrichment culture.</title>
        <authorList>
            <person name="Poehlein A."/>
            <person name="Muehling M."/>
            <person name="Daniel R."/>
        </authorList>
    </citation>
    <scope>NUCLEOTIDE SEQUENCE</scope>
</reference>
<accession>A0A1J5R562</accession>
<gene>
    <name evidence="6" type="primary">yciB_9</name>
    <name evidence="6" type="ORF">GALL_348960</name>
</gene>